<sequence length="292" mass="31932">MAENLSPSLAEVQEALAAIKPAASFLTRLGSLAMVAELAYHWRSQLDVLYVHPPVVNTIFAIRNAYHRIEEEHRDKNLDFKYPKAYHQVVEMTKTIHQLRDQQKLTQGAPTPPPQTAVSGLPPNVPAPVLPLPDDPAPAEPARPLKRARSSRIKSKAIVEDDSDLDIIVGPDGSAPKVPSEAPAPMVVDDGAAAPSTSKEASVLSASSSEVCWLPYTLVPNLDMTSPSFLKVKALSSSARNPHKRARMEESVAQQVTRAAYQDLELEVKSLTLRIQVLTRTRDNLKALMDAF</sequence>
<keyword evidence="4" id="KW-1185">Reference proteome</keyword>
<feature type="coiled-coil region" evidence="1">
    <location>
        <begin position="261"/>
        <end position="288"/>
    </location>
</feature>
<feature type="compositionally biased region" description="Basic residues" evidence="2">
    <location>
        <begin position="144"/>
        <end position="155"/>
    </location>
</feature>
<dbReference type="InParanoid" id="A0A409WE98"/>
<dbReference type="EMBL" id="NHTK01005527">
    <property type="protein sequence ID" value="PPQ76834.1"/>
    <property type="molecule type" value="Genomic_DNA"/>
</dbReference>
<protein>
    <submittedName>
        <fullName evidence="3">Uncharacterized protein</fullName>
    </submittedName>
</protein>
<feature type="compositionally biased region" description="Pro residues" evidence="2">
    <location>
        <begin position="123"/>
        <end position="141"/>
    </location>
</feature>
<gene>
    <name evidence="3" type="ORF">CVT24_010689</name>
</gene>
<dbReference type="Proteomes" id="UP000284842">
    <property type="component" value="Unassembled WGS sequence"/>
</dbReference>
<evidence type="ECO:0000313" key="4">
    <source>
        <dbReference type="Proteomes" id="UP000284842"/>
    </source>
</evidence>
<dbReference type="OrthoDB" id="3110156at2759"/>
<comment type="caution">
    <text evidence="3">The sequence shown here is derived from an EMBL/GenBank/DDBJ whole genome shotgun (WGS) entry which is preliminary data.</text>
</comment>
<reference evidence="3 4" key="1">
    <citation type="journal article" date="2018" name="Evol. Lett.">
        <title>Horizontal gene cluster transfer increased hallucinogenic mushroom diversity.</title>
        <authorList>
            <person name="Reynolds H.T."/>
            <person name="Vijayakumar V."/>
            <person name="Gluck-Thaler E."/>
            <person name="Korotkin H.B."/>
            <person name="Matheny P.B."/>
            <person name="Slot J.C."/>
        </authorList>
    </citation>
    <scope>NUCLEOTIDE SEQUENCE [LARGE SCALE GENOMIC DNA]</scope>
    <source>
        <strain evidence="3 4">2629</strain>
    </source>
</reference>
<keyword evidence="1" id="KW-0175">Coiled coil</keyword>
<dbReference type="AlphaFoldDB" id="A0A409WE98"/>
<proteinExistence type="predicted"/>
<accession>A0A409WE98</accession>
<evidence type="ECO:0000256" key="1">
    <source>
        <dbReference type="SAM" id="Coils"/>
    </source>
</evidence>
<name>A0A409WE98_9AGAR</name>
<evidence type="ECO:0000256" key="2">
    <source>
        <dbReference type="SAM" id="MobiDB-lite"/>
    </source>
</evidence>
<feature type="region of interest" description="Disordered" evidence="2">
    <location>
        <begin position="100"/>
        <end position="155"/>
    </location>
</feature>
<evidence type="ECO:0000313" key="3">
    <source>
        <dbReference type="EMBL" id="PPQ76834.1"/>
    </source>
</evidence>
<organism evidence="3 4">
    <name type="scientific">Panaeolus cyanescens</name>
    <dbReference type="NCBI Taxonomy" id="181874"/>
    <lineage>
        <taxon>Eukaryota</taxon>
        <taxon>Fungi</taxon>
        <taxon>Dikarya</taxon>
        <taxon>Basidiomycota</taxon>
        <taxon>Agaricomycotina</taxon>
        <taxon>Agaricomycetes</taxon>
        <taxon>Agaricomycetidae</taxon>
        <taxon>Agaricales</taxon>
        <taxon>Agaricineae</taxon>
        <taxon>Galeropsidaceae</taxon>
        <taxon>Panaeolus</taxon>
    </lineage>
</organism>